<dbReference type="Proteomes" id="UP001065298">
    <property type="component" value="Chromosome 11"/>
</dbReference>
<sequence length="325" mass="36500">MDASPSRPLQTDGSRQIKRFLPQDVNGELEDLVHHAIRPWMKRCLKEHTTTCNHEAKSSNNPILPTRLLFVGSQTHPTPKLVENQNRTYTRYLILSYSWGSSGNHNKVKTLEENYQARLEGIDISELPKTIQDAIEVTRAMGESYIWIDAICIKQDKDPNVSDWDLESPKVGDYYANALCMISAMRAKDSAGGFLTERKLSKYPHLLYGGWVRSLPITYSAWRTNQGLLQSNGVSSYKDIPVWRYHIRQTDSSQFMVSLLASSNSAVIGTVPEFSNLKYAQGCSGIQLNMQGKIQTSRAGHGRLSLIESLGFSHGLAPTLPPKFK</sequence>
<evidence type="ECO:0000313" key="2">
    <source>
        <dbReference type="Proteomes" id="UP001065298"/>
    </source>
</evidence>
<organism evidence="1 2">
    <name type="scientific">Fusarium keratoplasticum</name>
    <dbReference type="NCBI Taxonomy" id="1328300"/>
    <lineage>
        <taxon>Eukaryota</taxon>
        <taxon>Fungi</taxon>
        <taxon>Dikarya</taxon>
        <taxon>Ascomycota</taxon>
        <taxon>Pezizomycotina</taxon>
        <taxon>Sordariomycetes</taxon>
        <taxon>Hypocreomycetidae</taxon>
        <taxon>Hypocreales</taxon>
        <taxon>Nectriaceae</taxon>
        <taxon>Fusarium</taxon>
        <taxon>Fusarium solani species complex</taxon>
    </lineage>
</organism>
<proteinExistence type="predicted"/>
<comment type="caution">
    <text evidence="1">The sequence shown here is derived from an EMBL/GenBank/DDBJ whole genome shotgun (WGS) entry which is preliminary data.</text>
</comment>
<accession>A0ACC0QGA9</accession>
<protein>
    <submittedName>
        <fullName evidence="1">Het domain pin-c1</fullName>
    </submittedName>
</protein>
<name>A0ACC0QGA9_9HYPO</name>
<evidence type="ECO:0000313" key="1">
    <source>
        <dbReference type="EMBL" id="KAI8652208.1"/>
    </source>
</evidence>
<reference evidence="1" key="1">
    <citation type="submission" date="2022-06" db="EMBL/GenBank/DDBJ databases">
        <title>Fusarium solani species complex genomes reveal bases of compartmentalisation and animal pathogenesis.</title>
        <authorList>
            <person name="Tsai I.J."/>
        </authorList>
    </citation>
    <scope>NUCLEOTIDE SEQUENCE</scope>
    <source>
        <strain evidence="1">Fu6.1</strain>
    </source>
</reference>
<keyword evidence="2" id="KW-1185">Reference proteome</keyword>
<gene>
    <name evidence="1" type="ORF">NCS57_01283800</name>
</gene>
<dbReference type="EMBL" id="CM046513">
    <property type="protein sequence ID" value="KAI8652208.1"/>
    <property type="molecule type" value="Genomic_DNA"/>
</dbReference>